<dbReference type="SUPFAM" id="SSF81321">
    <property type="entry name" value="Family A G protein-coupled receptor-like"/>
    <property type="match status" value="1"/>
</dbReference>
<evidence type="ECO:0000256" key="1">
    <source>
        <dbReference type="ARBA" id="ARBA00004651"/>
    </source>
</evidence>
<dbReference type="GO" id="GO:0007166">
    <property type="term" value="P:cell surface receptor signaling pathway"/>
    <property type="evidence" value="ECO:0007669"/>
    <property type="project" value="InterPro"/>
</dbReference>
<keyword evidence="9" id="KW-0297">G-protein coupled receptor</keyword>
<dbReference type="GO" id="GO:0007189">
    <property type="term" value="P:adenylate cyclase-activating G protein-coupled receptor signaling pathway"/>
    <property type="evidence" value="ECO:0007669"/>
    <property type="project" value="TreeGrafter"/>
</dbReference>
<keyword evidence="5 16" id="KW-0812">Transmembrane</keyword>
<keyword evidence="8 16" id="KW-1133">Transmembrane helix</keyword>
<evidence type="ECO:0000256" key="10">
    <source>
        <dbReference type="ARBA" id="ARBA00023136"/>
    </source>
</evidence>
<evidence type="ECO:0000256" key="2">
    <source>
        <dbReference type="ARBA" id="ARBA00010933"/>
    </source>
</evidence>
<evidence type="ECO:0000256" key="5">
    <source>
        <dbReference type="ARBA" id="ARBA00022692"/>
    </source>
</evidence>
<dbReference type="PROSITE" id="PS50261">
    <property type="entry name" value="G_PROTEIN_RECEP_F2_4"/>
    <property type="match status" value="1"/>
</dbReference>
<gene>
    <name evidence="20" type="primary">Adgrl3_1</name>
    <name evidence="20" type="ORF">HERCAC_R00913</name>
</gene>
<protein>
    <submittedName>
        <fullName evidence="20">AGRL3 protein</fullName>
    </submittedName>
</protein>
<feature type="transmembrane region" description="Helical" evidence="16">
    <location>
        <begin position="453"/>
        <end position="471"/>
    </location>
</feature>
<dbReference type="InterPro" id="IPR017983">
    <property type="entry name" value="GPCR_2_secretin-like_CS"/>
</dbReference>
<dbReference type="Gene3D" id="1.20.1070.10">
    <property type="entry name" value="Rhodopsin 7-helix transmembrane proteins"/>
    <property type="match status" value="1"/>
</dbReference>
<evidence type="ECO:0000259" key="19">
    <source>
        <dbReference type="PROSITE" id="PS50261"/>
    </source>
</evidence>
<dbReference type="SMART" id="SM00303">
    <property type="entry name" value="GPS"/>
    <property type="match status" value="1"/>
</dbReference>
<dbReference type="GO" id="GO:0004930">
    <property type="term" value="F:G protein-coupled receptor activity"/>
    <property type="evidence" value="ECO:0007669"/>
    <property type="project" value="UniProtKB-KW"/>
</dbReference>
<evidence type="ECO:0000313" key="21">
    <source>
        <dbReference type="Proteomes" id="UP000555649"/>
    </source>
</evidence>
<evidence type="ECO:0000259" key="18">
    <source>
        <dbReference type="PROSITE" id="PS50227"/>
    </source>
</evidence>
<accession>A0A7L0GT71</accession>
<dbReference type="InterPro" id="IPR046338">
    <property type="entry name" value="GAIN_dom_sf"/>
</dbReference>
<dbReference type="Pfam" id="PF02354">
    <property type="entry name" value="Latrophilin"/>
    <property type="match status" value="1"/>
</dbReference>
<keyword evidence="10 16" id="KW-0472">Membrane</keyword>
<keyword evidence="7" id="KW-0430">Lectin</keyword>
<feature type="transmembrane region" description="Helical" evidence="16">
    <location>
        <begin position="522"/>
        <end position="545"/>
    </location>
</feature>
<dbReference type="InterPro" id="IPR001879">
    <property type="entry name" value="GPCR_2_extracellular_dom"/>
</dbReference>
<dbReference type="InterPro" id="IPR000203">
    <property type="entry name" value="GPS"/>
</dbReference>
<comment type="subcellular location">
    <subcellularLocation>
        <location evidence="1">Cell membrane</location>
        <topology evidence="1">Multi-pass membrane protein</topology>
    </subcellularLocation>
</comment>
<name>A0A7L0GT71_HERCA</name>
<feature type="transmembrane region" description="Helical" evidence="16">
    <location>
        <begin position="429"/>
        <end position="447"/>
    </location>
</feature>
<dbReference type="Gene3D" id="1.25.40.610">
    <property type="match status" value="1"/>
</dbReference>
<dbReference type="SMART" id="SM00008">
    <property type="entry name" value="HormR"/>
    <property type="match status" value="1"/>
</dbReference>
<dbReference type="PROSITE" id="PS50227">
    <property type="entry name" value="G_PROTEIN_RECEP_F2_3"/>
    <property type="match status" value="1"/>
</dbReference>
<evidence type="ECO:0000256" key="15">
    <source>
        <dbReference type="SAM" id="MobiDB-lite"/>
    </source>
</evidence>
<dbReference type="Pfam" id="PF00002">
    <property type="entry name" value="7tm_2"/>
    <property type="match status" value="1"/>
</dbReference>
<keyword evidence="4" id="KW-0597">Phosphoprotein</keyword>
<dbReference type="AlphaFoldDB" id="A0A7L0GT71"/>
<evidence type="ECO:0000313" key="20">
    <source>
        <dbReference type="EMBL" id="NXK10013.1"/>
    </source>
</evidence>
<evidence type="ECO:0000256" key="6">
    <source>
        <dbReference type="ARBA" id="ARBA00022729"/>
    </source>
</evidence>
<evidence type="ECO:0000256" key="9">
    <source>
        <dbReference type="ARBA" id="ARBA00023040"/>
    </source>
</evidence>
<dbReference type="InterPro" id="IPR057244">
    <property type="entry name" value="GAIN_B"/>
</dbReference>
<sequence length="724" mass="81128">CDPMEARDIMWSRTRQGQVAKQPCPMGSIGVATFRCLVPDGIWEPQGPDLSNCSSPWINHITQKMKSGEMAANIARELAEHTKNHLYAGDIAYSVSAMVQLVNLLDVQLRNLTPGGKDSAARSLNKLQKRERSCRAYVQAMVETVNNLLQPQALNAWRDLNASEQQRAATKLLDTVEDSAFVLADNLLKTDIVRENTDNIQLEVARLSTDGNLEDLKFPQNMGHGSAIQLSANTLKQNGRNGEIRVAFVLYNNLGTYLSTENASMKLGTEAMSTNHSVIVNSPVITAAINKEFSNKVYLADPVVFTVKHIKSEENFNPNCSFWSYTKRTMTGYWSTQGCRLLTTNKTHTTCSCNHLTNFAVLMAHVEVKVSHSDAVHDLLLDFITWVGILLSLVCLLICIFTFCFFRGLQSDRNTIHKNLCISLFYKHLLLLFLIRTQIACAVFAALLHFFFLAAFTWMFLEGVQLYIMLVEVFESEHSRRKYFYLVGYGMPALIVAVSAAVDYRSYGTDKVCWLRLDTYFIWSFIGPATLIIMLNVIFLGIALYKMFHHTAILKPESGCLDNIKSWVIGAIALLCLLGLTWAFGLMYINESTVIMAYLFTIFNSLQGMFIFIFHCVLQKKVRKEYGKCLRTHCCSGKSTESSIGSGKTSGSRTPGRYSTGSQSRIRRMWNDTVRKQSESSFITGDINSSASLNRGAMANHLITNALLRPHGTNNPYNTLLGES</sequence>
<dbReference type="Pfam" id="PF16489">
    <property type="entry name" value="GAIN"/>
    <property type="match status" value="1"/>
</dbReference>
<dbReference type="Pfam" id="PF02793">
    <property type="entry name" value="HRM"/>
    <property type="match status" value="1"/>
</dbReference>
<reference evidence="20 21" key="1">
    <citation type="submission" date="2019-09" db="EMBL/GenBank/DDBJ databases">
        <title>Bird 10,000 Genomes (B10K) Project - Family phase.</title>
        <authorList>
            <person name="Zhang G."/>
        </authorList>
    </citation>
    <scope>NUCLEOTIDE SEQUENCE [LARGE SCALE GENOMIC DNA]</scope>
    <source>
        <strain evidence="20">B10K-DU-005-78</strain>
        <tissue evidence="20">Mixed tissue sample</tissue>
    </source>
</reference>
<dbReference type="GO" id="GO:0030246">
    <property type="term" value="F:carbohydrate binding"/>
    <property type="evidence" value="ECO:0007669"/>
    <property type="project" value="UniProtKB-KW"/>
</dbReference>
<keyword evidence="6" id="KW-0732">Signal</keyword>
<keyword evidence="3" id="KW-1003">Cell membrane</keyword>
<keyword evidence="21" id="KW-1185">Reference proteome</keyword>
<dbReference type="PRINTS" id="PR00249">
    <property type="entry name" value="GPCRSECRETIN"/>
</dbReference>
<proteinExistence type="inferred from homology"/>
<dbReference type="InterPro" id="IPR003924">
    <property type="entry name" value="GPCR_2_latrophilin"/>
</dbReference>
<dbReference type="FunFam" id="1.20.1070.10:FF:000011">
    <property type="entry name" value="Adhesion G protein-coupled receptor L2"/>
    <property type="match status" value="1"/>
</dbReference>
<feature type="transmembrane region" description="Helical" evidence="16">
    <location>
        <begin position="595"/>
        <end position="618"/>
    </location>
</feature>
<keyword evidence="12" id="KW-0675">Receptor</keyword>
<dbReference type="PANTHER" id="PTHR12011">
    <property type="entry name" value="ADHESION G-PROTEIN COUPLED RECEPTOR"/>
    <property type="match status" value="1"/>
</dbReference>
<evidence type="ECO:0000256" key="14">
    <source>
        <dbReference type="ARBA" id="ARBA00023224"/>
    </source>
</evidence>
<organism evidence="20 21">
    <name type="scientific">Herpetotheres cachinnans</name>
    <name type="common">Laughing falcon</name>
    <name type="synonym">Falco cachinnans</name>
    <dbReference type="NCBI Taxonomy" id="56343"/>
    <lineage>
        <taxon>Eukaryota</taxon>
        <taxon>Metazoa</taxon>
        <taxon>Chordata</taxon>
        <taxon>Craniata</taxon>
        <taxon>Vertebrata</taxon>
        <taxon>Euteleostomi</taxon>
        <taxon>Archelosauria</taxon>
        <taxon>Archosauria</taxon>
        <taxon>Dinosauria</taxon>
        <taxon>Saurischia</taxon>
        <taxon>Theropoda</taxon>
        <taxon>Coelurosauria</taxon>
        <taxon>Aves</taxon>
        <taxon>Neognathae</taxon>
        <taxon>Neoaves</taxon>
        <taxon>Telluraves</taxon>
        <taxon>Australaves</taxon>
        <taxon>Falconiformes</taxon>
        <taxon>Falconidae</taxon>
        <taxon>Herpetotheres</taxon>
    </lineage>
</organism>
<comment type="caution">
    <text evidence="20">The sequence shown here is derived from an EMBL/GenBank/DDBJ whole genome shotgun (WGS) entry which is preliminary data.</text>
</comment>
<evidence type="ECO:0000256" key="3">
    <source>
        <dbReference type="ARBA" id="ARBA00022475"/>
    </source>
</evidence>
<feature type="non-terminal residue" evidence="20">
    <location>
        <position position="724"/>
    </location>
</feature>
<evidence type="ECO:0000256" key="11">
    <source>
        <dbReference type="ARBA" id="ARBA00023157"/>
    </source>
</evidence>
<dbReference type="FunFam" id="1.25.40.610:FF:000003">
    <property type="entry name" value="adhesion G protein-coupled receptor L3"/>
    <property type="match status" value="1"/>
</dbReference>
<feature type="domain" description="GAIN-B" evidence="17">
    <location>
        <begin position="191"/>
        <end position="369"/>
    </location>
</feature>
<feature type="non-terminal residue" evidence="20">
    <location>
        <position position="1"/>
    </location>
</feature>
<dbReference type="InterPro" id="IPR000832">
    <property type="entry name" value="GPCR_2_secretin-like"/>
</dbReference>
<dbReference type="PANTHER" id="PTHR12011:SF60">
    <property type="entry name" value="ADHESION G PROTEIN-COUPLED RECEPTOR L3"/>
    <property type="match status" value="1"/>
</dbReference>
<dbReference type="GO" id="GO:0005886">
    <property type="term" value="C:plasma membrane"/>
    <property type="evidence" value="ECO:0007669"/>
    <property type="project" value="UniProtKB-SubCell"/>
</dbReference>
<keyword evidence="14" id="KW-0807">Transducer</keyword>
<dbReference type="FunFam" id="4.10.1240.10:FF:000004">
    <property type="entry name" value="Adhesion G protein-coupled receptor L3"/>
    <property type="match status" value="1"/>
</dbReference>
<evidence type="ECO:0000256" key="4">
    <source>
        <dbReference type="ARBA" id="ARBA00022553"/>
    </source>
</evidence>
<dbReference type="InterPro" id="IPR017981">
    <property type="entry name" value="GPCR_2-like_7TM"/>
</dbReference>
<dbReference type="PROSITE" id="PS00650">
    <property type="entry name" value="G_PROTEIN_RECEP_F2_2"/>
    <property type="match status" value="1"/>
</dbReference>
<feature type="transmembrane region" description="Helical" evidence="16">
    <location>
        <begin position="566"/>
        <end position="589"/>
    </location>
</feature>
<evidence type="ECO:0000256" key="7">
    <source>
        <dbReference type="ARBA" id="ARBA00022734"/>
    </source>
</evidence>
<keyword evidence="11" id="KW-1015">Disulfide bond</keyword>
<evidence type="ECO:0000256" key="12">
    <source>
        <dbReference type="ARBA" id="ARBA00023170"/>
    </source>
</evidence>
<dbReference type="InterPro" id="IPR036445">
    <property type="entry name" value="GPCR_2_extracell_dom_sf"/>
</dbReference>
<dbReference type="Proteomes" id="UP000555649">
    <property type="component" value="Unassembled WGS sequence"/>
</dbReference>
<evidence type="ECO:0000256" key="8">
    <source>
        <dbReference type="ARBA" id="ARBA00022989"/>
    </source>
</evidence>
<dbReference type="PRINTS" id="PR01444">
    <property type="entry name" value="LATROPHILIN"/>
</dbReference>
<keyword evidence="13" id="KW-0325">Glycoprotein</keyword>
<dbReference type="Gene3D" id="2.60.220.50">
    <property type="match status" value="1"/>
</dbReference>
<dbReference type="InterPro" id="IPR003334">
    <property type="entry name" value="GPCR_2_latrophilin_rcpt_C"/>
</dbReference>
<comment type="similarity">
    <text evidence="2">Belongs to the G-protein coupled receptor 2 family. LN-TM7 subfamily.</text>
</comment>
<evidence type="ECO:0000259" key="17">
    <source>
        <dbReference type="PROSITE" id="PS50221"/>
    </source>
</evidence>
<feature type="transmembrane region" description="Helical" evidence="16">
    <location>
        <begin position="483"/>
        <end position="502"/>
    </location>
</feature>
<dbReference type="InterPro" id="IPR032471">
    <property type="entry name" value="AGRL2-4_GAIN_subdom_A"/>
</dbReference>
<dbReference type="FunFam" id="2.60.220.50:FF:000001">
    <property type="entry name" value="Adhesion G protein-coupled receptor L2"/>
    <property type="match status" value="1"/>
</dbReference>
<dbReference type="PROSITE" id="PS50221">
    <property type="entry name" value="GAIN_B"/>
    <property type="match status" value="1"/>
</dbReference>
<dbReference type="Gene3D" id="4.10.1240.10">
    <property type="entry name" value="GPCR, family 2, extracellular hormone receptor domain"/>
    <property type="match status" value="1"/>
</dbReference>
<feature type="region of interest" description="Disordered" evidence="15">
    <location>
        <begin position="637"/>
        <end position="661"/>
    </location>
</feature>
<dbReference type="Pfam" id="PF01825">
    <property type="entry name" value="GPS"/>
    <property type="match status" value="1"/>
</dbReference>
<feature type="domain" description="G-protein coupled receptors family 2 profile 1" evidence="18">
    <location>
        <begin position="1"/>
        <end position="57"/>
    </location>
</feature>
<evidence type="ECO:0000256" key="13">
    <source>
        <dbReference type="ARBA" id="ARBA00023180"/>
    </source>
</evidence>
<evidence type="ECO:0000256" key="16">
    <source>
        <dbReference type="SAM" id="Phobius"/>
    </source>
</evidence>
<dbReference type="EMBL" id="VXAJ01000350">
    <property type="protein sequence ID" value="NXK10013.1"/>
    <property type="molecule type" value="Genomic_DNA"/>
</dbReference>
<feature type="transmembrane region" description="Helical" evidence="16">
    <location>
        <begin position="383"/>
        <end position="409"/>
    </location>
</feature>
<feature type="domain" description="G-protein coupled receptors family 2 profile 2" evidence="19">
    <location>
        <begin position="381"/>
        <end position="619"/>
    </location>
</feature>